<organism evidence="2">
    <name type="scientific">Pseudomonas saudimassiliensis</name>
    <dbReference type="NCBI Taxonomy" id="1461581"/>
    <lineage>
        <taxon>Bacteria</taxon>
        <taxon>Pseudomonadati</taxon>
        <taxon>Pseudomonadota</taxon>
        <taxon>Gammaproteobacteria</taxon>
        <taxon>Pseudomonadales</taxon>
        <taxon>Pseudomonadaceae</taxon>
        <taxon>Pseudomonas</taxon>
    </lineage>
</organism>
<dbReference type="EMBL" id="LM997413">
    <property type="protein sequence ID" value="CEA04324.1"/>
    <property type="molecule type" value="Genomic_DNA"/>
</dbReference>
<evidence type="ECO:0000259" key="1">
    <source>
        <dbReference type="Pfam" id="PF13649"/>
    </source>
</evidence>
<protein>
    <submittedName>
        <fullName evidence="2">Release factor glutamine methyltransferase</fullName>
    </submittedName>
</protein>
<name>A0A078MDM4_9PSED</name>
<dbReference type="GO" id="GO:0032259">
    <property type="term" value="P:methylation"/>
    <property type="evidence" value="ECO:0007669"/>
    <property type="project" value="UniProtKB-KW"/>
</dbReference>
<gene>
    <name evidence="2" type="primary">prmC</name>
    <name evidence="2" type="ORF">BN1049_01464</name>
</gene>
<dbReference type="RefSeq" id="WP_044499081.1">
    <property type="nucleotide sequence ID" value="NZ_LK391969.1"/>
</dbReference>
<dbReference type="Gene3D" id="3.40.50.150">
    <property type="entry name" value="Vaccinia Virus protein VP39"/>
    <property type="match status" value="1"/>
</dbReference>
<feature type="domain" description="Methyltransferase" evidence="1">
    <location>
        <begin position="60"/>
        <end position="149"/>
    </location>
</feature>
<dbReference type="InterPro" id="IPR029063">
    <property type="entry name" value="SAM-dependent_MTases_sf"/>
</dbReference>
<accession>A0A078MDM4</accession>
<dbReference type="OrthoDB" id="9795085at2"/>
<reference evidence="2" key="1">
    <citation type="submission" date="2014-07" db="EMBL/GenBank/DDBJ databases">
        <authorList>
            <person name="Urmite Genomes Urmite Genomes"/>
        </authorList>
    </citation>
    <scope>NUCLEOTIDE SEQUENCE</scope>
    <source>
        <strain evidence="2">12M76_air</strain>
    </source>
</reference>
<evidence type="ECO:0000313" key="2">
    <source>
        <dbReference type="EMBL" id="CEA04324.1"/>
    </source>
</evidence>
<dbReference type="CDD" id="cd02440">
    <property type="entry name" value="AdoMet_MTases"/>
    <property type="match status" value="1"/>
</dbReference>
<keyword evidence="2" id="KW-0489">Methyltransferase</keyword>
<proteinExistence type="predicted"/>
<dbReference type="GO" id="GO:0008168">
    <property type="term" value="F:methyltransferase activity"/>
    <property type="evidence" value="ECO:0007669"/>
    <property type="project" value="UniProtKB-KW"/>
</dbReference>
<dbReference type="AlphaFoldDB" id="A0A078MDM4"/>
<dbReference type="EMBL" id="LK391969">
    <property type="protein sequence ID" value="CEF26531.1"/>
    <property type="molecule type" value="Genomic_DNA"/>
</dbReference>
<dbReference type="PATRIC" id="fig|1461581.3.peg.1441"/>
<dbReference type="SUPFAM" id="SSF53335">
    <property type="entry name" value="S-adenosyl-L-methionine-dependent methyltransferases"/>
    <property type="match status" value="1"/>
</dbReference>
<sequence>MIKSIDFAQLYRQHLARSGRLFKTPDDWDRKAASMRTSVLDSPYRTDFVRRVQCAADDTVLDVGCGPGTIGLALAPQVRQVYGLDYSQGMLDALLQNAKELRLDNVQPVLASWDDDWSAVPVCDIAVVSRASIVADMADALDKLNRHARKKVYLTQLVGGRFDSREIAELLGREDRSFPDHMYIINLLYQRNIHPTLDYIESPSRLAGSASLEQLTEKVRASFGELSAEEQEKLTAWYQRDPAYAQQGGEPTRWAFMSWTPPAHQSAG</sequence>
<dbReference type="Pfam" id="PF13649">
    <property type="entry name" value="Methyltransf_25"/>
    <property type="match status" value="1"/>
</dbReference>
<dbReference type="InterPro" id="IPR041698">
    <property type="entry name" value="Methyltransf_25"/>
</dbReference>
<keyword evidence="2" id="KW-0808">Transferase</keyword>